<keyword evidence="8" id="KW-1133">Transmembrane helix</keyword>
<evidence type="ECO:0000256" key="3">
    <source>
        <dbReference type="ARBA" id="ARBA00022617"/>
    </source>
</evidence>
<dbReference type="SUPFAM" id="SSF47571">
    <property type="entry name" value="Cloroperoxidase"/>
    <property type="match status" value="1"/>
</dbReference>
<keyword evidence="2" id="KW-0575">Peroxidase</keyword>
<name>A0A409YCQ8_9AGAR</name>
<comment type="caution">
    <text evidence="10">The sequence shown here is derived from an EMBL/GenBank/DDBJ whole genome shotgun (WGS) entry which is preliminary data.</text>
</comment>
<gene>
    <name evidence="10" type="ORF">CVT26_012396</name>
</gene>
<dbReference type="Proteomes" id="UP000284706">
    <property type="component" value="Unassembled WGS sequence"/>
</dbReference>
<dbReference type="PROSITE" id="PS51405">
    <property type="entry name" value="HEME_HALOPEROXIDASE"/>
    <property type="match status" value="1"/>
</dbReference>
<reference evidence="10 11" key="1">
    <citation type="journal article" date="2018" name="Evol. Lett.">
        <title>Horizontal gene cluster transfer increased hallucinogenic mushroom diversity.</title>
        <authorList>
            <person name="Reynolds H.T."/>
            <person name="Vijayakumar V."/>
            <person name="Gluck-Thaler E."/>
            <person name="Korotkin H.B."/>
            <person name="Matheny P.B."/>
            <person name="Slot J.C."/>
        </authorList>
    </citation>
    <scope>NUCLEOTIDE SEQUENCE [LARGE SCALE GENOMIC DNA]</scope>
    <source>
        <strain evidence="10 11">SRW20</strain>
    </source>
</reference>
<evidence type="ECO:0000256" key="6">
    <source>
        <dbReference type="ARBA" id="ARBA00023004"/>
    </source>
</evidence>
<proteinExistence type="inferred from homology"/>
<dbReference type="Gene3D" id="1.10.489.10">
    <property type="entry name" value="Chloroperoxidase-like"/>
    <property type="match status" value="1"/>
</dbReference>
<dbReference type="InterPro" id="IPR036851">
    <property type="entry name" value="Chloroperoxidase-like_sf"/>
</dbReference>
<dbReference type="GO" id="GO:0046872">
    <property type="term" value="F:metal ion binding"/>
    <property type="evidence" value="ECO:0007669"/>
    <property type="project" value="UniProtKB-KW"/>
</dbReference>
<evidence type="ECO:0000256" key="7">
    <source>
        <dbReference type="ARBA" id="ARBA00025795"/>
    </source>
</evidence>
<keyword evidence="3" id="KW-0349">Heme</keyword>
<dbReference type="OrthoDB" id="407298at2759"/>
<evidence type="ECO:0000313" key="10">
    <source>
        <dbReference type="EMBL" id="PPR00770.1"/>
    </source>
</evidence>
<dbReference type="PANTHER" id="PTHR33577">
    <property type="entry name" value="STERIGMATOCYSTIN BIOSYNTHESIS PEROXIDASE STCC-RELATED"/>
    <property type="match status" value="1"/>
</dbReference>
<protein>
    <recommendedName>
        <fullName evidence="9">Heme haloperoxidase family profile domain-containing protein</fullName>
    </recommendedName>
</protein>
<dbReference type="InterPro" id="IPR000028">
    <property type="entry name" value="Chloroperoxidase"/>
</dbReference>
<feature type="transmembrane region" description="Helical" evidence="8">
    <location>
        <begin position="78"/>
        <end position="97"/>
    </location>
</feature>
<feature type="domain" description="Heme haloperoxidase family profile" evidence="9">
    <location>
        <begin position="12"/>
        <end position="302"/>
    </location>
</feature>
<evidence type="ECO:0000256" key="5">
    <source>
        <dbReference type="ARBA" id="ARBA00023002"/>
    </source>
</evidence>
<comment type="similarity">
    <text evidence="7">Belongs to the chloroperoxidase family.</text>
</comment>
<dbReference type="STRING" id="231916.A0A409YCQ8"/>
<keyword evidence="8" id="KW-0472">Membrane</keyword>
<evidence type="ECO:0000313" key="11">
    <source>
        <dbReference type="Proteomes" id="UP000284706"/>
    </source>
</evidence>
<accession>A0A409YCQ8</accession>
<dbReference type="AlphaFoldDB" id="A0A409YCQ8"/>
<evidence type="ECO:0000256" key="1">
    <source>
        <dbReference type="ARBA" id="ARBA00001970"/>
    </source>
</evidence>
<keyword evidence="5" id="KW-0560">Oxidoreductase</keyword>
<keyword evidence="8" id="KW-0812">Transmembrane</keyword>
<evidence type="ECO:0000256" key="4">
    <source>
        <dbReference type="ARBA" id="ARBA00022723"/>
    </source>
</evidence>
<dbReference type="InParanoid" id="A0A409YCQ8"/>
<dbReference type="EMBL" id="NHYE01000986">
    <property type="protein sequence ID" value="PPR00770.1"/>
    <property type="molecule type" value="Genomic_DNA"/>
</dbReference>
<sequence length="331" mass="36183">MEALAPATTASKGHEYRPCPPTGCRSPCPALNTLANHDYMYVHSNTSLLFALTPIALLSSREGYDLSFFDLVNAIVHVYNLSYALAGFLTLVGFLTCGRLSFGKGMSLAGETHVKSTWLLYLLCPFLLVLDLYAAYGPRFVLDLCSLSCRGHTKISHDGSFVHPNCVSSTAPLPTLVGGLLDFASTTRNLDGRPRDGLGLIDIAHFHAHRLKNTPTALNNIHSEVALGECALTWEVLRGHQCYDGPSDHDHNACLKDYLDGVIPRTRLEQWFGEERLPDGWWDFQGVRPTTTVGLVKVKILANSIRSLARKTSCSSCSSAHASSYPNMASE</sequence>
<feature type="transmembrane region" description="Helical" evidence="8">
    <location>
        <begin position="39"/>
        <end position="58"/>
    </location>
</feature>
<dbReference type="GO" id="GO:0004601">
    <property type="term" value="F:peroxidase activity"/>
    <property type="evidence" value="ECO:0007669"/>
    <property type="project" value="UniProtKB-KW"/>
</dbReference>
<comment type="cofactor">
    <cofactor evidence="1">
        <name>heme b</name>
        <dbReference type="ChEBI" id="CHEBI:60344"/>
    </cofactor>
</comment>
<dbReference type="PANTHER" id="PTHR33577:SF9">
    <property type="entry name" value="PEROXIDASE STCC"/>
    <property type="match status" value="1"/>
</dbReference>
<evidence type="ECO:0000256" key="8">
    <source>
        <dbReference type="SAM" id="Phobius"/>
    </source>
</evidence>
<keyword evidence="11" id="KW-1185">Reference proteome</keyword>
<dbReference type="Pfam" id="PF01328">
    <property type="entry name" value="Peroxidase_2"/>
    <property type="match status" value="2"/>
</dbReference>
<evidence type="ECO:0000256" key="2">
    <source>
        <dbReference type="ARBA" id="ARBA00022559"/>
    </source>
</evidence>
<evidence type="ECO:0000259" key="9">
    <source>
        <dbReference type="PROSITE" id="PS51405"/>
    </source>
</evidence>
<keyword evidence="6" id="KW-0408">Iron</keyword>
<organism evidence="10 11">
    <name type="scientific">Gymnopilus dilepis</name>
    <dbReference type="NCBI Taxonomy" id="231916"/>
    <lineage>
        <taxon>Eukaryota</taxon>
        <taxon>Fungi</taxon>
        <taxon>Dikarya</taxon>
        <taxon>Basidiomycota</taxon>
        <taxon>Agaricomycotina</taxon>
        <taxon>Agaricomycetes</taxon>
        <taxon>Agaricomycetidae</taxon>
        <taxon>Agaricales</taxon>
        <taxon>Agaricineae</taxon>
        <taxon>Hymenogastraceae</taxon>
        <taxon>Gymnopilus</taxon>
    </lineage>
</organism>
<keyword evidence="4" id="KW-0479">Metal-binding</keyword>
<feature type="transmembrane region" description="Helical" evidence="8">
    <location>
        <begin position="118"/>
        <end position="136"/>
    </location>
</feature>